<evidence type="ECO:0000313" key="3">
    <source>
        <dbReference type="Proteomes" id="UP000747110"/>
    </source>
</evidence>
<keyword evidence="3" id="KW-1185">Reference proteome</keyword>
<sequence>NPTGPMSQLPVLTTSWTCARINALSKYRQAASSPLIVATVEATTASHRFIVLGGHLWARWNFSHKGKEGSSERQEPSHATMPDAYRPACLPRVTKTHSAAGSHALLLGY</sequence>
<proteinExistence type="predicted"/>
<comment type="caution">
    <text evidence="2">The sequence shown here is derived from an EMBL/GenBank/DDBJ whole genome shotgun (WGS) entry which is preliminary data.</text>
</comment>
<accession>A0A8J4CRE2</accession>
<dbReference type="EMBL" id="BNCP01000038">
    <property type="protein sequence ID" value="GIL87086.1"/>
    <property type="molecule type" value="Genomic_DNA"/>
</dbReference>
<name>A0A8J4CRE2_9CHLO</name>
<evidence type="ECO:0000256" key="1">
    <source>
        <dbReference type="SAM" id="MobiDB-lite"/>
    </source>
</evidence>
<dbReference type="Proteomes" id="UP000747110">
    <property type="component" value="Unassembled WGS sequence"/>
</dbReference>
<protein>
    <submittedName>
        <fullName evidence="2">Uncharacterized protein</fullName>
    </submittedName>
</protein>
<evidence type="ECO:0000313" key="2">
    <source>
        <dbReference type="EMBL" id="GIL87086.1"/>
    </source>
</evidence>
<dbReference type="AlphaFoldDB" id="A0A8J4CRE2"/>
<feature type="region of interest" description="Disordered" evidence="1">
    <location>
        <begin position="65"/>
        <end position="85"/>
    </location>
</feature>
<feature type="compositionally biased region" description="Basic and acidic residues" evidence="1">
    <location>
        <begin position="65"/>
        <end position="76"/>
    </location>
</feature>
<gene>
    <name evidence="2" type="ORF">Vretifemale_15236</name>
</gene>
<reference evidence="2" key="1">
    <citation type="journal article" date="2021" name="Proc. Natl. Acad. Sci. U.S.A.">
        <title>Three genomes in the algal genus Volvox reveal the fate of a haploid sex-determining region after a transition to homothallism.</title>
        <authorList>
            <person name="Yamamoto K."/>
            <person name="Hamaji T."/>
            <person name="Kawai-Toyooka H."/>
            <person name="Matsuzaki R."/>
            <person name="Takahashi F."/>
            <person name="Nishimura Y."/>
            <person name="Kawachi M."/>
            <person name="Noguchi H."/>
            <person name="Minakuchi Y."/>
            <person name="Umen J.G."/>
            <person name="Toyoda A."/>
            <person name="Nozaki H."/>
        </authorList>
    </citation>
    <scope>NUCLEOTIDE SEQUENCE</scope>
    <source>
        <strain evidence="2">NIES-3786</strain>
    </source>
</reference>
<feature type="non-terminal residue" evidence="2">
    <location>
        <position position="1"/>
    </location>
</feature>
<organism evidence="2 3">
    <name type="scientific">Volvox reticuliferus</name>
    <dbReference type="NCBI Taxonomy" id="1737510"/>
    <lineage>
        <taxon>Eukaryota</taxon>
        <taxon>Viridiplantae</taxon>
        <taxon>Chlorophyta</taxon>
        <taxon>core chlorophytes</taxon>
        <taxon>Chlorophyceae</taxon>
        <taxon>CS clade</taxon>
        <taxon>Chlamydomonadales</taxon>
        <taxon>Volvocaceae</taxon>
        <taxon>Volvox</taxon>
    </lineage>
</organism>